<protein>
    <recommendedName>
        <fullName evidence="5">5-formyltetrahydrofolate cyclo-ligase</fullName>
        <ecNumber evidence="5">6.3.3.2</ecNumber>
    </recommendedName>
</protein>
<dbReference type="InterPro" id="IPR024185">
    <property type="entry name" value="FTHF_cligase-like_sf"/>
</dbReference>
<dbReference type="EC" id="6.3.3.2" evidence="5"/>
<dbReference type="GO" id="GO:0009396">
    <property type="term" value="P:folic acid-containing compound biosynthetic process"/>
    <property type="evidence" value="ECO:0007669"/>
    <property type="project" value="TreeGrafter"/>
</dbReference>
<comment type="caution">
    <text evidence="7">The sequence shown here is derived from an EMBL/GenBank/DDBJ whole genome shotgun (WGS) entry which is preliminary data.</text>
</comment>
<name>A0AA40CG40_9PEZI</name>
<dbReference type="Pfam" id="PF01812">
    <property type="entry name" value="5-FTHF_cyc-lig"/>
    <property type="match status" value="1"/>
</dbReference>
<organism evidence="7 8">
    <name type="scientific">Bombardia bombarda</name>
    <dbReference type="NCBI Taxonomy" id="252184"/>
    <lineage>
        <taxon>Eukaryota</taxon>
        <taxon>Fungi</taxon>
        <taxon>Dikarya</taxon>
        <taxon>Ascomycota</taxon>
        <taxon>Pezizomycotina</taxon>
        <taxon>Sordariomycetes</taxon>
        <taxon>Sordariomycetidae</taxon>
        <taxon>Sordariales</taxon>
        <taxon>Lasiosphaeriaceae</taxon>
        <taxon>Bombardia</taxon>
    </lineage>
</organism>
<dbReference type="GO" id="GO:0035999">
    <property type="term" value="P:tetrahydrofolate interconversion"/>
    <property type="evidence" value="ECO:0007669"/>
    <property type="project" value="TreeGrafter"/>
</dbReference>
<evidence type="ECO:0000256" key="3">
    <source>
        <dbReference type="ARBA" id="ARBA00022840"/>
    </source>
</evidence>
<dbReference type="SUPFAM" id="SSF100950">
    <property type="entry name" value="NagB/RpiA/CoA transferase-like"/>
    <property type="match status" value="1"/>
</dbReference>
<dbReference type="AlphaFoldDB" id="A0AA40CG40"/>
<keyword evidence="3" id="KW-0067">ATP-binding</keyword>
<accession>A0AA40CG40</accession>
<dbReference type="EMBL" id="JAULSR010000001">
    <property type="protein sequence ID" value="KAK0637192.1"/>
    <property type="molecule type" value="Genomic_DNA"/>
</dbReference>
<dbReference type="PANTHER" id="PTHR23407:SF1">
    <property type="entry name" value="5-FORMYLTETRAHYDROFOLATE CYCLO-LIGASE"/>
    <property type="match status" value="1"/>
</dbReference>
<dbReference type="PANTHER" id="PTHR23407">
    <property type="entry name" value="ATPASE INHIBITOR/5-FORMYLTETRAHYDROFOLATE CYCLO-LIGASE"/>
    <property type="match status" value="1"/>
</dbReference>
<dbReference type="Gene3D" id="3.40.50.10420">
    <property type="entry name" value="NagB/RpiA/CoA transferase-like"/>
    <property type="match status" value="1"/>
</dbReference>
<gene>
    <name evidence="7" type="ORF">B0T17DRAFT_613817</name>
</gene>
<evidence type="ECO:0000256" key="1">
    <source>
        <dbReference type="ARBA" id="ARBA00010638"/>
    </source>
</evidence>
<keyword evidence="2" id="KW-0547">Nucleotide-binding</keyword>
<dbReference type="Proteomes" id="UP001174934">
    <property type="component" value="Unassembled WGS sequence"/>
</dbReference>
<evidence type="ECO:0000313" key="7">
    <source>
        <dbReference type="EMBL" id="KAK0637192.1"/>
    </source>
</evidence>
<sequence length="267" mass="28991">MASLNAAKQQLRSAMKQKISAISHESALSQSTVVYNTLKTFRPYLDAKRISVFLSMPTGEIQTDAIVRHALESGKEVFVPYLHRNPTASPGLPARVMDMVRLRNITDYESLKPDAWGIPSIDPATVHERQRIFGGPDAHYSDRALLDLVLMPGVAFDMAPERGTIRRLGHGKGFYDYFLNRHNEKSVSIAGGGEQRQESTSSCPTPPVLLFGLALSEQFLYAPSEGSVPVGPLDQPLDGLILGNGEIKIPLSPSSSSASSSSSTPEN</sequence>
<dbReference type="InterPro" id="IPR037171">
    <property type="entry name" value="NagB/RpiA_transferase-like"/>
</dbReference>
<comment type="catalytic activity">
    <reaction evidence="4">
        <text>(6S)-5-formyl-5,6,7,8-tetrahydrofolate + ATP = (6R)-5,10-methenyltetrahydrofolate + ADP + phosphate</text>
        <dbReference type="Rhea" id="RHEA:10488"/>
        <dbReference type="ChEBI" id="CHEBI:30616"/>
        <dbReference type="ChEBI" id="CHEBI:43474"/>
        <dbReference type="ChEBI" id="CHEBI:57455"/>
        <dbReference type="ChEBI" id="CHEBI:57457"/>
        <dbReference type="ChEBI" id="CHEBI:456216"/>
        <dbReference type="EC" id="6.3.3.2"/>
    </reaction>
</comment>
<dbReference type="GO" id="GO:0005739">
    <property type="term" value="C:mitochondrion"/>
    <property type="evidence" value="ECO:0007669"/>
    <property type="project" value="TreeGrafter"/>
</dbReference>
<evidence type="ECO:0000256" key="6">
    <source>
        <dbReference type="SAM" id="MobiDB-lite"/>
    </source>
</evidence>
<evidence type="ECO:0000313" key="8">
    <source>
        <dbReference type="Proteomes" id="UP001174934"/>
    </source>
</evidence>
<feature type="compositionally biased region" description="Low complexity" evidence="6">
    <location>
        <begin position="252"/>
        <end position="267"/>
    </location>
</feature>
<evidence type="ECO:0000256" key="2">
    <source>
        <dbReference type="ARBA" id="ARBA00022741"/>
    </source>
</evidence>
<dbReference type="GO" id="GO:0030272">
    <property type="term" value="F:5-formyltetrahydrofolate cyclo-ligase activity"/>
    <property type="evidence" value="ECO:0007669"/>
    <property type="project" value="UniProtKB-EC"/>
</dbReference>
<evidence type="ECO:0000256" key="4">
    <source>
        <dbReference type="ARBA" id="ARBA00036539"/>
    </source>
</evidence>
<evidence type="ECO:0000256" key="5">
    <source>
        <dbReference type="ARBA" id="ARBA00038966"/>
    </source>
</evidence>
<reference evidence="7" key="1">
    <citation type="submission" date="2023-06" db="EMBL/GenBank/DDBJ databases">
        <title>Genome-scale phylogeny and comparative genomics of the fungal order Sordariales.</title>
        <authorList>
            <consortium name="Lawrence Berkeley National Laboratory"/>
            <person name="Hensen N."/>
            <person name="Bonometti L."/>
            <person name="Westerberg I."/>
            <person name="Brannstrom I.O."/>
            <person name="Guillou S."/>
            <person name="Cros-Aarteil S."/>
            <person name="Calhoun S."/>
            <person name="Haridas S."/>
            <person name="Kuo A."/>
            <person name="Mondo S."/>
            <person name="Pangilinan J."/>
            <person name="Riley R."/>
            <person name="LaButti K."/>
            <person name="Andreopoulos B."/>
            <person name="Lipzen A."/>
            <person name="Chen C."/>
            <person name="Yanf M."/>
            <person name="Daum C."/>
            <person name="Ng V."/>
            <person name="Clum A."/>
            <person name="Steindorff A."/>
            <person name="Ohm R."/>
            <person name="Martin F."/>
            <person name="Silar P."/>
            <person name="Natvig D."/>
            <person name="Lalanne C."/>
            <person name="Gautier V."/>
            <person name="Ament-velasquez S.L."/>
            <person name="Kruys A."/>
            <person name="Hutchinson M.I."/>
            <person name="Powell A.J."/>
            <person name="Barry K."/>
            <person name="Miller A.N."/>
            <person name="Grigoriev I.V."/>
            <person name="Debuchy R."/>
            <person name="Gladieux P."/>
            <person name="Thoren M.H."/>
            <person name="Johannesson H."/>
        </authorList>
    </citation>
    <scope>NUCLEOTIDE SEQUENCE</scope>
    <source>
        <strain evidence="7">SMH3391-2</strain>
    </source>
</reference>
<keyword evidence="8" id="KW-1185">Reference proteome</keyword>
<dbReference type="GO" id="GO:0005524">
    <property type="term" value="F:ATP binding"/>
    <property type="evidence" value="ECO:0007669"/>
    <property type="project" value="UniProtKB-KW"/>
</dbReference>
<proteinExistence type="inferred from homology"/>
<comment type="similarity">
    <text evidence="1">Belongs to the 5-formyltetrahydrofolate cyclo-ligase family.</text>
</comment>
<feature type="region of interest" description="Disordered" evidence="6">
    <location>
        <begin position="248"/>
        <end position="267"/>
    </location>
</feature>
<dbReference type="InterPro" id="IPR002698">
    <property type="entry name" value="FTHF_cligase"/>
</dbReference>